<keyword evidence="3" id="KW-1185">Reference proteome</keyword>
<accession>A0A1J8R1B2</accession>
<dbReference type="EMBL" id="LVVM01000987">
    <property type="protein sequence ID" value="OJA19592.1"/>
    <property type="molecule type" value="Genomic_DNA"/>
</dbReference>
<dbReference type="OrthoDB" id="2742220at2759"/>
<comment type="caution">
    <text evidence="2">The sequence shown here is derived from an EMBL/GenBank/DDBJ whole genome shotgun (WGS) entry which is preliminary data.</text>
</comment>
<feature type="transmembrane region" description="Helical" evidence="1">
    <location>
        <begin position="38"/>
        <end position="62"/>
    </location>
</feature>
<keyword evidence="1" id="KW-1133">Transmembrane helix</keyword>
<name>A0A1J8R1B2_9AGAM</name>
<evidence type="ECO:0000313" key="3">
    <source>
        <dbReference type="Proteomes" id="UP000183567"/>
    </source>
</evidence>
<dbReference type="Proteomes" id="UP000183567">
    <property type="component" value="Unassembled WGS sequence"/>
</dbReference>
<proteinExistence type="predicted"/>
<protein>
    <submittedName>
        <fullName evidence="2">Uncharacterized protein</fullName>
    </submittedName>
</protein>
<evidence type="ECO:0000313" key="2">
    <source>
        <dbReference type="EMBL" id="OJA19592.1"/>
    </source>
</evidence>
<evidence type="ECO:0000256" key="1">
    <source>
        <dbReference type="SAM" id="Phobius"/>
    </source>
</evidence>
<keyword evidence="1" id="KW-0472">Membrane</keyword>
<gene>
    <name evidence="2" type="ORF">AZE42_05657</name>
</gene>
<dbReference type="AlphaFoldDB" id="A0A1J8R1B2"/>
<keyword evidence="1" id="KW-0812">Transmembrane</keyword>
<reference evidence="2 3" key="1">
    <citation type="submission" date="2016-03" db="EMBL/GenBank/DDBJ databases">
        <title>Comparative genomics of the ectomycorrhizal sister species Rhizopogon vinicolor and Rhizopogon vesiculosus (Basidiomycota: Boletales) reveals a divergence of the mating type B locus.</title>
        <authorList>
            <person name="Mujic A.B."/>
            <person name="Kuo A."/>
            <person name="Tritt A."/>
            <person name="Lipzen A."/>
            <person name="Chen C."/>
            <person name="Johnson J."/>
            <person name="Sharma A."/>
            <person name="Barry K."/>
            <person name="Grigoriev I.V."/>
            <person name="Spatafora J.W."/>
        </authorList>
    </citation>
    <scope>NUCLEOTIDE SEQUENCE [LARGE SCALE GENOMIC DNA]</scope>
    <source>
        <strain evidence="2 3">AM-OR11-056</strain>
    </source>
</reference>
<sequence length="152" mass="17273">MYSAVMTTYTMIFDFFLLKITILGLWRSSSSFSLRTAMYSQGIIYFFIVFLASFIPLIFSWLNLNCEPHVCILGYFVDARKQTRCHEHLFYMPSVSPASCVMTIASNRALNLMIRTNMPLVQPRTPVVALPELGKESARVMTTESPEPSPVV</sequence>
<feature type="transmembrane region" description="Helical" evidence="1">
    <location>
        <begin position="6"/>
        <end position="26"/>
    </location>
</feature>
<organism evidence="2 3">
    <name type="scientific">Rhizopogon vesiculosus</name>
    <dbReference type="NCBI Taxonomy" id="180088"/>
    <lineage>
        <taxon>Eukaryota</taxon>
        <taxon>Fungi</taxon>
        <taxon>Dikarya</taxon>
        <taxon>Basidiomycota</taxon>
        <taxon>Agaricomycotina</taxon>
        <taxon>Agaricomycetes</taxon>
        <taxon>Agaricomycetidae</taxon>
        <taxon>Boletales</taxon>
        <taxon>Suillineae</taxon>
        <taxon>Rhizopogonaceae</taxon>
        <taxon>Rhizopogon</taxon>
    </lineage>
</organism>